<dbReference type="AlphaFoldDB" id="A0A9D4V1Z5"/>
<comment type="caution">
    <text evidence="2">The sequence shown here is derived from an EMBL/GenBank/DDBJ whole genome shotgun (WGS) entry which is preliminary data.</text>
</comment>
<feature type="region of interest" description="Disordered" evidence="1">
    <location>
        <begin position="82"/>
        <end position="109"/>
    </location>
</feature>
<sequence length="109" mass="12204">MAEFPGDLGARALLFRDYFCACRSVFDKFHGDFALATCKRAIGESRELCHGMQDESERERERERERGVFSWPVRVSPCCKEVGSQVEDRGTSGDALEHRAQAARDSGGT</sequence>
<accession>A0A9D4V1Z5</accession>
<evidence type="ECO:0000313" key="3">
    <source>
        <dbReference type="Proteomes" id="UP000886520"/>
    </source>
</evidence>
<organism evidence="2 3">
    <name type="scientific">Adiantum capillus-veneris</name>
    <name type="common">Maidenhair fern</name>
    <dbReference type="NCBI Taxonomy" id="13818"/>
    <lineage>
        <taxon>Eukaryota</taxon>
        <taxon>Viridiplantae</taxon>
        <taxon>Streptophyta</taxon>
        <taxon>Embryophyta</taxon>
        <taxon>Tracheophyta</taxon>
        <taxon>Polypodiopsida</taxon>
        <taxon>Polypodiidae</taxon>
        <taxon>Polypodiales</taxon>
        <taxon>Pteridineae</taxon>
        <taxon>Pteridaceae</taxon>
        <taxon>Vittarioideae</taxon>
        <taxon>Adiantum</taxon>
    </lineage>
</organism>
<evidence type="ECO:0000313" key="2">
    <source>
        <dbReference type="EMBL" id="KAI5078094.1"/>
    </source>
</evidence>
<name>A0A9D4V1Z5_ADICA</name>
<dbReference type="Proteomes" id="UP000886520">
    <property type="component" value="Chromosome 7"/>
</dbReference>
<evidence type="ECO:0000256" key="1">
    <source>
        <dbReference type="SAM" id="MobiDB-lite"/>
    </source>
</evidence>
<feature type="compositionally biased region" description="Basic and acidic residues" evidence="1">
    <location>
        <begin position="86"/>
        <end position="102"/>
    </location>
</feature>
<proteinExistence type="predicted"/>
<keyword evidence="3" id="KW-1185">Reference proteome</keyword>
<protein>
    <submittedName>
        <fullName evidence="2">Uncharacterized protein</fullName>
    </submittedName>
</protein>
<dbReference type="EMBL" id="JABFUD020000007">
    <property type="protein sequence ID" value="KAI5078094.1"/>
    <property type="molecule type" value="Genomic_DNA"/>
</dbReference>
<gene>
    <name evidence="2" type="ORF">GOP47_0007918</name>
</gene>
<reference evidence="2" key="1">
    <citation type="submission" date="2021-01" db="EMBL/GenBank/DDBJ databases">
        <title>Adiantum capillus-veneris genome.</title>
        <authorList>
            <person name="Fang Y."/>
            <person name="Liao Q."/>
        </authorList>
    </citation>
    <scope>NUCLEOTIDE SEQUENCE</scope>
    <source>
        <strain evidence="2">H3</strain>
        <tissue evidence="2">Leaf</tissue>
    </source>
</reference>